<dbReference type="EMBL" id="CP137641">
    <property type="protein sequence ID" value="WOX55151.1"/>
    <property type="molecule type" value="Genomic_DNA"/>
</dbReference>
<gene>
    <name evidence="8" type="ORF">R6Y95_06665</name>
</gene>
<dbReference type="AlphaFoldDB" id="A0ABD8A961"/>
<feature type="transmembrane region" description="Helical" evidence="7">
    <location>
        <begin position="146"/>
        <end position="167"/>
    </location>
</feature>
<accession>A0ABD8A961</accession>
<feature type="transmembrane region" description="Helical" evidence="7">
    <location>
        <begin position="329"/>
        <end position="356"/>
    </location>
</feature>
<proteinExistence type="predicted"/>
<evidence type="ECO:0000256" key="5">
    <source>
        <dbReference type="ARBA" id="ARBA00022989"/>
    </source>
</evidence>
<dbReference type="PIRSF" id="PIRSF006603">
    <property type="entry name" value="DinF"/>
    <property type="match status" value="1"/>
</dbReference>
<feature type="transmembrane region" description="Helical" evidence="7">
    <location>
        <begin position="431"/>
        <end position="451"/>
    </location>
</feature>
<dbReference type="InterPro" id="IPR048279">
    <property type="entry name" value="MdtK-like"/>
</dbReference>
<keyword evidence="3" id="KW-1003">Cell membrane</keyword>
<dbReference type="Proteomes" id="UP001626603">
    <property type="component" value="Chromosome"/>
</dbReference>
<keyword evidence="4 7" id="KW-0812">Transmembrane</keyword>
<dbReference type="NCBIfam" id="TIGR00797">
    <property type="entry name" value="matE"/>
    <property type="match status" value="1"/>
</dbReference>
<evidence type="ECO:0000256" key="6">
    <source>
        <dbReference type="ARBA" id="ARBA00023136"/>
    </source>
</evidence>
<feature type="transmembrane region" description="Helical" evidence="7">
    <location>
        <begin position="400"/>
        <end position="425"/>
    </location>
</feature>
<evidence type="ECO:0000256" key="3">
    <source>
        <dbReference type="ARBA" id="ARBA00022475"/>
    </source>
</evidence>
<evidence type="ECO:0000313" key="8">
    <source>
        <dbReference type="EMBL" id="WOX55151.1"/>
    </source>
</evidence>
<dbReference type="InterPro" id="IPR002528">
    <property type="entry name" value="MATE_fam"/>
</dbReference>
<feature type="transmembrane region" description="Helical" evidence="7">
    <location>
        <begin position="60"/>
        <end position="83"/>
    </location>
</feature>
<name>A0ABD8A961_9EURY</name>
<feature type="transmembrane region" description="Helical" evidence="7">
    <location>
        <begin position="179"/>
        <end position="199"/>
    </location>
</feature>
<organism evidence="8 9">
    <name type="scientific">Methanoculleus palmolei</name>
    <dbReference type="NCBI Taxonomy" id="72612"/>
    <lineage>
        <taxon>Archaea</taxon>
        <taxon>Methanobacteriati</taxon>
        <taxon>Methanobacteriota</taxon>
        <taxon>Stenosarchaea group</taxon>
        <taxon>Methanomicrobia</taxon>
        <taxon>Methanomicrobiales</taxon>
        <taxon>Methanomicrobiaceae</taxon>
        <taxon>Methanoculleus</taxon>
    </lineage>
</organism>
<feature type="transmembrane region" description="Helical" evidence="7">
    <location>
        <begin position="104"/>
        <end position="126"/>
    </location>
</feature>
<evidence type="ECO:0000256" key="2">
    <source>
        <dbReference type="ARBA" id="ARBA00022448"/>
    </source>
</evidence>
<feature type="transmembrane region" description="Helical" evidence="7">
    <location>
        <begin position="368"/>
        <end position="388"/>
    </location>
</feature>
<feature type="transmembrane region" description="Helical" evidence="7">
    <location>
        <begin position="290"/>
        <end position="317"/>
    </location>
</feature>
<dbReference type="PANTHER" id="PTHR43549">
    <property type="entry name" value="MULTIDRUG RESISTANCE PROTEIN YPNP-RELATED"/>
    <property type="match status" value="1"/>
</dbReference>
<keyword evidence="9" id="KW-1185">Reference proteome</keyword>
<evidence type="ECO:0000256" key="1">
    <source>
        <dbReference type="ARBA" id="ARBA00004651"/>
    </source>
</evidence>
<sequence>MTSRDPSRQETAAHTGVAIMTGDPKNAILKLSGPMIVAMLLMSLYHLINSVWVAGLGDDALAAVGFVTPLFMILIGIGNGLGAGATSVIARCIGSRNKARADNAAMHAMVLTGVISIVLTILLVFFLEPLLLVIGAGETTGLAVDYGEALFAGTVLMLFNSVAYGLLRAEGDVKRTMYAMSASAVLNAILDPILIYTFGLGIAGAGWATVISMATVTAIMLYWFLVKRDTYLTLSWKNFTHEWRVHAAILQVGLPASLEMLLISSVTIIINGILVAVSGTDAVAVYSAGWRIVMIATVPIIAVGAAVVTVAGAAFGAKQPENVAITHTYATKVGVGVAIATGILSGILAPVIAALFSYSPDSAHLAPAITAFLQSMCLFYIFMAPGVMSSSIFQAAGDGVTALILAVLREVVFIGLFAYLLAIPFGFGEYGVWWGIVAGQTAGGIVAHVWARLFIKRLKSNVSLGQPAPVA</sequence>
<reference evidence="8 9" key="1">
    <citation type="submission" date="2023-10" db="EMBL/GenBank/DDBJ databases">
        <title>The complete genome sequence of Methanoculleus palmolei DSM 4273.</title>
        <authorList>
            <person name="Lai S.-J."/>
            <person name="You Y.-T."/>
            <person name="Chen S.-C."/>
        </authorList>
    </citation>
    <scope>NUCLEOTIDE SEQUENCE [LARGE SCALE GENOMIC DNA]</scope>
    <source>
        <strain evidence="8 9">DSM 4273</strain>
    </source>
</reference>
<dbReference type="CDD" id="cd13147">
    <property type="entry name" value="MATE_MJ0709_like"/>
    <property type="match status" value="1"/>
</dbReference>
<keyword evidence="2" id="KW-0813">Transport</keyword>
<comment type="subcellular location">
    <subcellularLocation>
        <location evidence="1">Cell membrane</location>
        <topology evidence="1">Multi-pass membrane protein</topology>
    </subcellularLocation>
</comment>
<dbReference type="InterPro" id="IPR052031">
    <property type="entry name" value="Membrane_Transporter-Flippase"/>
</dbReference>
<evidence type="ECO:0000256" key="4">
    <source>
        <dbReference type="ARBA" id="ARBA00022692"/>
    </source>
</evidence>
<dbReference type="GO" id="GO:0005886">
    <property type="term" value="C:plasma membrane"/>
    <property type="evidence" value="ECO:0007669"/>
    <property type="project" value="UniProtKB-SubCell"/>
</dbReference>
<dbReference type="PANTHER" id="PTHR43549:SF2">
    <property type="entry name" value="MULTIDRUG RESISTANCE PROTEIN NORM-RELATED"/>
    <property type="match status" value="1"/>
</dbReference>
<protein>
    <submittedName>
        <fullName evidence="8">MATE family efflux transporter</fullName>
    </submittedName>
</protein>
<keyword evidence="6 7" id="KW-0472">Membrane</keyword>
<feature type="transmembrane region" description="Helical" evidence="7">
    <location>
        <begin position="28"/>
        <end position="48"/>
    </location>
</feature>
<evidence type="ECO:0000256" key="7">
    <source>
        <dbReference type="SAM" id="Phobius"/>
    </source>
</evidence>
<keyword evidence="5 7" id="KW-1133">Transmembrane helix</keyword>
<evidence type="ECO:0000313" key="9">
    <source>
        <dbReference type="Proteomes" id="UP001626603"/>
    </source>
</evidence>
<feature type="transmembrane region" description="Helical" evidence="7">
    <location>
        <begin position="205"/>
        <end position="226"/>
    </location>
</feature>
<dbReference type="Pfam" id="PF01554">
    <property type="entry name" value="MatE"/>
    <property type="match status" value="2"/>
</dbReference>
<feature type="transmembrane region" description="Helical" evidence="7">
    <location>
        <begin position="247"/>
        <end position="270"/>
    </location>
</feature>